<sequence>MLDLLLDPAIRAWVVIPIFIITFCVGLCRHYVSQLIASTPQLDRDVLMRTQLLQRARLLRANGRFLPAAAFNARKQYFISEKNGVLTKKKEEHKDDAPVNPMQDPSMMMNMVKGQAINYVPMVVVMSLISWAFSGFVIIKVPFPLTIAFKPMLQRGIALSTLSASWVSSMSFYLTCVFGLRGLYSLVLGSANYVDETSAMLQQQQAMARQPQQPGKLYQAEYDALQVSSHDWALNPRSEDDDDGMGFKDDLALVEKNLLASWQ</sequence>
<dbReference type="InParanoid" id="F2U0X5"/>
<keyword evidence="6 8" id="KW-0472">Membrane</keyword>
<dbReference type="Proteomes" id="UP000007799">
    <property type="component" value="Unassembled WGS sequence"/>
</dbReference>
<feature type="transmembrane region" description="Helical" evidence="8">
    <location>
        <begin position="159"/>
        <end position="180"/>
    </location>
</feature>
<keyword evidence="5 8" id="KW-1133">Transmembrane helix</keyword>
<reference evidence="9" key="1">
    <citation type="submission" date="2009-08" db="EMBL/GenBank/DDBJ databases">
        <title>Annotation of Salpingoeca rosetta.</title>
        <authorList>
            <consortium name="The Broad Institute Genome Sequencing Platform"/>
            <person name="Russ C."/>
            <person name="Cuomo C."/>
            <person name="Burger G."/>
            <person name="Gray M.W."/>
            <person name="Holland P.W.H."/>
            <person name="King N."/>
            <person name="Lang F.B.F."/>
            <person name="Roger A.J."/>
            <person name="Ruiz-Trillo I."/>
            <person name="Young S.K."/>
            <person name="Zeng Q."/>
            <person name="Gargeya S."/>
            <person name="Alvarado L."/>
            <person name="Berlin A."/>
            <person name="Chapman S.B."/>
            <person name="Chen Z."/>
            <person name="Freedman E."/>
            <person name="Gellesch M."/>
            <person name="Goldberg J."/>
            <person name="Griggs A."/>
            <person name="Gujja S."/>
            <person name="Heilman E."/>
            <person name="Heiman D."/>
            <person name="Howarth C."/>
            <person name="Mehta T."/>
            <person name="Neiman D."/>
            <person name="Pearson M."/>
            <person name="Roberts A."/>
            <person name="Saif S."/>
            <person name="Shea T."/>
            <person name="Shenoy N."/>
            <person name="Sisk P."/>
            <person name="Stolte C."/>
            <person name="Sykes S."/>
            <person name="White J."/>
            <person name="Yandava C."/>
            <person name="Haas B."/>
            <person name="Nusbaum C."/>
            <person name="Birren B."/>
        </authorList>
    </citation>
    <scope>NUCLEOTIDE SEQUENCE [LARGE SCALE GENOMIC DNA]</scope>
    <source>
        <strain evidence="9">ATCC 50818</strain>
    </source>
</reference>
<dbReference type="PANTHER" id="PTHR13116:SF5">
    <property type="entry name" value="ER MEMBRANE PROTEIN COMPLEX SUBUNIT 3"/>
    <property type="match status" value="1"/>
</dbReference>
<dbReference type="InterPro" id="IPR008568">
    <property type="entry name" value="EMC3"/>
</dbReference>
<comment type="similarity">
    <text evidence="2 7">Belongs to the EMC3 family.</text>
</comment>
<keyword evidence="10" id="KW-1185">Reference proteome</keyword>
<dbReference type="KEGG" id="sre:PTSG_01140"/>
<evidence type="ECO:0000256" key="3">
    <source>
        <dbReference type="ARBA" id="ARBA00020822"/>
    </source>
</evidence>
<dbReference type="FunCoup" id="F2U0X5">
    <property type="interactions" value="995"/>
</dbReference>
<dbReference type="STRING" id="946362.F2U0X5"/>
<accession>F2U0X5</accession>
<keyword evidence="4 8" id="KW-0812">Transmembrane</keyword>
<name>F2U0X5_SALR5</name>
<evidence type="ECO:0000256" key="7">
    <source>
        <dbReference type="PIRNR" id="PIRNR010045"/>
    </source>
</evidence>
<evidence type="ECO:0000256" key="1">
    <source>
        <dbReference type="ARBA" id="ARBA00004141"/>
    </source>
</evidence>
<dbReference type="OrthoDB" id="6745403at2759"/>
<dbReference type="eggNOG" id="KOG3188">
    <property type="taxonomic scope" value="Eukaryota"/>
</dbReference>
<feature type="transmembrane region" description="Helical" evidence="8">
    <location>
        <begin position="116"/>
        <end position="139"/>
    </location>
</feature>
<dbReference type="AlphaFoldDB" id="F2U0X5"/>
<gene>
    <name evidence="9" type="ORF">PTSG_01140</name>
</gene>
<dbReference type="PIRSF" id="PIRSF010045">
    <property type="entry name" value="DUF850_TM_euk"/>
    <property type="match status" value="1"/>
</dbReference>
<proteinExistence type="inferred from homology"/>
<dbReference type="OMA" id="DSINMID"/>
<evidence type="ECO:0000256" key="4">
    <source>
        <dbReference type="ARBA" id="ARBA00022692"/>
    </source>
</evidence>
<dbReference type="GO" id="GO:0072546">
    <property type="term" value="C:EMC complex"/>
    <property type="evidence" value="ECO:0007669"/>
    <property type="project" value="TreeGrafter"/>
</dbReference>
<dbReference type="InterPro" id="IPR002809">
    <property type="entry name" value="EMC3/TMCO1"/>
</dbReference>
<evidence type="ECO:0000313" key="10">
    <source>
        <dbReference type="Proteomes" id="UP000007799"/>
    </source>
</evidence>
<evidence type="ECO:0000256" key="8">
    <source>
        <dbReference type="SAM" id="Phobius"/>
    </source>
</evidence>
<dbReference type="GO" id="GO:0034975">
    <property type="term" value="P:protein folding in endoplasmic reticulum"/>
    <property type="evidence" value="ECO:0007669"/>
    <property type="project" value="TreeGrafter"/>
</dbReference>
<dbReference type="PANTHER" id="PTHR13116">
    <property type="entry name" value="ER MEMBRANE PROTEIN COMPLEX SUBUNIT 3"/>
    <property type="match status" value="1"/>
</dbReference>
<dbReference type="Pfam" id="PF01956">
    <property type="entry name" value="EMC3_TMCO1"/>
    <property type="match status" value="1"/>
</dbReference>
<dbReference type="RefSeq" id="XP_004997110.1">
    <property type="nucleotide sequence ID" value="XM_004997053.1"/>
</dbReference>
<evidence type="ECO:0000256" key="6">
    <source>
        <dbReference type="ARBA" id="ARBA00023136"/>
    </source>
</evidence>
<feature type="transmembrane region" description="Helical" evidence="8">
    <location>
        <begin position="12"/>
        <end position="32"/>
    </location>
</feature>
<evidence type="ECO:0000313" key="9">
    <source>
        <dbReference type="EMBL" id="EGD80549.1"/>
    </source>
</evidence>
<evidence type="ECO:0000256" key="5">
    <source>
        <dbReference type="ARBA" id="ARBA00022989"/>
    </source>
</evidence>
<evidence type="ECO:0000256" key="2">
    <source>
        <dbReference type="ARBA" id="ARBA00005376"/>
    </source>
</evidence>
<comment type="subcellular location">
    <subcellularLocation>
        <location evidence="1">Membrane</location>
        <topology evidence="1">Multi-pass membrane protein</topology>
    </subcellularLocation>
</comment>
<organism evidence="10">
    <name type="scientific">Salpingoeca rosetta (strain ATCC 50818 / BSB-021)</name>
    <dbReference type="NCBI Taxonomy" id="946362"/>
    <lineage>
        <taxon>Eukaryota</taxon>
        <taxon>Choanoflagellata</taxon>
        <taxon>Craspedida</taxon>
        <taxon>Salpingoecidae</taxon>
        <taxon>Salpingoeca</taxon>
    </lineage>
</organism>
<protein>
    <recommendedName>
        <fullName evidence="3 7">ER membrane protein complex subunit 3</fullName>
    </recommendedName>
</protein>
<dbReference type="EMBL" id="GL832958">
    <property type="protein sequence ID" value="EGD80549.1"/>
    <property type="molecule type" value="Genomic_DNA"/>
</dbReference>
<dbReference type="SMART" id="SM01415">
    <property type="entry name" value="DUF106"/>
    <property type="match status" value="1"/>
</dbReference>
<dbReference type="GeneID" id="16077705"/>